<keyword evidence="3" id="KW-1185">Reference proteome</keyword>
<dbReference type="SMART" id="SM00597">
    <property type="entry name" value="ZnF_TTF"/>
    <property type="match status" value="1"/>
</dbReference>
<gene>
    <name evidence="2" type="ORF">FWK35_00037367</name>
</gene>
<dbReference type="Pfam" id="PF05699">
    <property type="entry name" value="Dimer_Tnp_hAT"/>
    <property type="match status" value="1"/>
</dbReference>
<comment type="caution">
    <text evidence="2">The sequence shown here is derived from an EMBL/GenBank/DDBJ whole genome shotgun (WGS) entry which is preliminary data.</text>
</comment>
<organism evidence="2 3">
    <name type="scientific">Aphis craccivora</name>
    <name type="common">Cowpea aphid</name>
    <dbReference type="NCBI Taxonomy" id="307492"/>
    <lineage>
        <taxon>Eukaryota</taxon>
        <taxon>Metazoa</taxon>
        <taxon>Ecdysozoa</taxon>
        <taxon>Arthropoda</taxon>
        <taxon>Hexapoda</taxon>
        <taxon>Insecta</taxon>
        <taxon>Pterygota</taxon>
        <taxon>Neoptera</taxon>
        <taxon>Paraneoptera</taxon>
        <taxon>Hemiptera</taxon>
        <taxon>Sternorrhyncha</taxon>
        <taxon>Aphidomorpha</taxon>
        <taxon>Aphidoidea</taxon>
        <taxon>Aphididae</taxon>
        <taxon>Aphidini</taxon>
        <taxon>Aphis</taxon>
        <taxon>Aphis</taxon>
    </lineage>
</organism>
<name>A0A6G0VWA8_APHCR</name>
<dbReference type="InterPro" id="IPR006580">
    <property type="entry name" value="Znf_TTF"/>
</dbReference>
<accession>A0A6G0VWA8</accession>
<dbReference type="PANTHER" id="PTHR45749">
    <property type="match status" value="1"/>
</dbReference>
<evidence type="ECO:0000313" key="3">
    <source>
        <dbReference type="Proteomes" id="UP000478052"/>
    </source>
</evidence>
<dbReference type="Pfam" id="PF14291">
    <property type="entry name" value="DUF4371"/>
    <property type="match status" value="1"/>
</dbReference>
<dbReference type="SUPFAM" id="SSF53098">
    <property type="entry name" value="Ribonuclease H-like"/>
    <property type="match status" value="1"/>
</dbReference>
<reference evidence="2 3" key="1">
    <citation type="submission" date="2019-08" db="EMBL/GenBank/DDBJ databases">
        <title>Whole genome of Aphis craccivora.</title>
        <authorList>
            <person name="Voronova N.V."/>
            <person name="Shulinski R.S."/>
            <person name="Bandarenka Y.V."/>
            <person name="Zhorov D.G."/>
            <person name="Warner D."/>
        </authorList>
    </citation>
    <scope>NUCLEOTIDE SEQUENCE [LARGE SCALE GENOMIC DNA]</scope>
    <source>
        <strain evidence="2">180601</strain>
        <tissue evidence="2">Whole Body</tissue>
    </source>
</reference>
<dbReference type="GO" id="GO:0046983">
    <property type="term" value="F:protein dimerization activity"/>
    <property type="evidence" value="ECO:0007669"/>
    <property type="project" value="InterPro"/>
</dbReference>
<dbReference type="InterPro" id="IPR012337">
    <property type="entry name" value="RNaseH-like_sf"/>
</dbReference>
<feature type="non-terminal residue" evidence="2">
    <location>
        <position position="1"/>
    </location>
</feature>
<feature type="non-terminal residue" evidence="2">
    <location>
        <position position="857"/>
    </location>
</feature>
<feature type="domain" description="TTF-type" evidence="1">
    <location>
        <begin position="174"/>
        <end position="259"/>
    </location>
</feature>
<dbReference type="InterPro" id="IPR008906">
    <property type="entry name" value="HATC_C_dom"/>
</dbReference>
<dbReference type="PANTHER" id="PTHR45749:SF35">
    <property type="entry name" value="AC-LIKE TRANSPOSASE-RELATED"/>
    <property type="match status" value="1"/>
</dbReference>
<dbReference type="Proteomes" id="UP000478052">
    <property type="component" value="Unassembled WGS sequence"/>
</dbReference>
<dbReference type="AlphaFoldDB" id="A0A6G0VWA8"/>
<evidence type="ECO:0000259" key="1">
    <source>
        <dbReference type="SMART" id="SM00597"/>
    </source>
</evidence>
<dbReference type="EMBL" id="VUJU01011362">
    <property type="protein sequence ID" value="KAF0711185.1"/>
    <property type="molecule type" value="Genomic_DNA"/>
</dbReference>
<dbReference type="InterPro" id="IPR025398">
    <property type="entry name" value="DUF4371"/>
</dbReference>
<dbReference type="OrthoDB" id="6590614at2759"/>
<protein>
    <submittedName>
        <fullName evidence="2">Zinc finger MYM-type protein 1-like</fullName>
    </submittedName>
</protein>
<sequence>HVGSHFVQSPCPITIVTSFGLILRDVKRDLRNKKMIFIKKQQGSIFKFIQVSQPTTSSEKHIDPKEKSLTAEAPMIFNNSDETSQLRNETNLVKVDGGKENVFDEYEPISHRSEPVNSIDLDPLVDLRDVGNWPDIINSKVRVDIVKLGPYRKKCVKYPMSIVDKTERQFSNTYYSRKLPNGEYINHQWLIYSTLKDRVYCFSCKLFPSHEENIRISSLATIGINDWKHLSERLKSHEISGTHITSLRELETIDKAHQRVIEKEKSHWREVLRRIIASIHYLAKHNDALRGSADVIYRPNNGKFLGLMEMLAKFDPVISEHFRKIKDEETRVHYLGHEIQNELIEMMASEIKNRIIQKIKTAKYYAIIMDCTPDISRQEQLSLVLRIVDMDLNNEFTCPTIKEFFIDFTNIFSSTGLNLSNVLLDKMKYYKIEITNCRGQGYDNAANMTGQYQGVQSRILSQNSRAFFMPCWAHSLNLVLKDTAKVSVQAMHFFGTIERIYTIFSASTTRWDIFKKHCHRWTVKKWSETRWESRHSSVKAVRFQVKEIIDALNEIYETTNDSLVSSETNSLANEIITYEFLISLCIWYDILSEVNIVSKSLQNPLTNLETSAKLLKALQVFLTEYRDNGFVKAKIEATDLAKVLEVKPVFKNTRLRKKKRLFEYERADDVVQSPEDNFKMFYFLVLVDGATGAITKRFDQITNFNNIFGFLYNIGKLRVVPDTEILKCCQDLQIHLTDNETKDLNGCDLYEELLIFRHLVDENIPLLQVLFEVKKTNAFPNISIALRIMLTIPLTSAGAERSFSKLKLIKTYLRSTMTQQRLTGLATICIEKELSEQLNYEEIINDFASKKARKKII</sequence>
<evidence type="ECO:0000313" key="2">
    <source>
        <dbReference type="EMBL" id="KAF0711185.1"/>
    </source>
</evidence>
<proteinExistence type="predicted"/>